<dbReference type="NCBIfam" id="TIGR03025">
    <property type="entry name" value="EPS_sugtrans"/>
    <property type="match status" value="1"/>
</dbReference>
<organism evidence="9 10">
    <name type="scientific">SAR324 cluster bacterium</name>
    <dbReference type="NCBI Taxonomy" id="2024889"/>
    <lineage>
        <taxon>Bacteria</taxon>
        <taxon>Deltaproteobacteria</taxon>
        <taxon>SAR324 cluster</taxon>
    </lineage>
</organism>
<dbReference type="Pfam" id="PF02397">
    <property type="entry name" value="Bac_transf"/>
    <property type="match status" value="1"/>
</dbReference>
<keyword evidence="4 7" id="KW-0812">Transmembrane</keyword>
<dbReference type="PANTHER" id="PTHR30576:SF0">
    <property type="entry name" value="UNDECAPRENYL-PHOSPHATE N-ACETYLGALACTOSAMINYL 1-PHOSPHATE TRANSFERASE-RELATED"/>
    <property type="match status" value="1"/>
</dbReference>
<comment type="subcellular location">
    <subcellularLocation>
        <location evidence="1">Membrane</location>
        <topology evidence="1">Multi-pass membrane protein</topology>
    </subcellularLocation>
</comment>
<evidence type="ECO:0000256" key="7">
    <source>
        <dbReference type="SAM" id="Phobius"/>
    </source>
</evidence>
<evidence type="ECO:0000256" key="1">
    <source>
        <dbReference type="ARBA" id="ARBA00004141"/>
    </source>
</evidence>
<dbReference type="InterPro" id="IPR017475">
    <property type="entry name" value="EPS_sugar_tfrase"/>
</dbReference>
<evidence type="ECO:0000256" key="2">
    <source>
        <dbReference type="ARBA" id="ARBA00006464"/>
    </source>
</evidence>
<evidence type="ECO:0000256" key="4">
    <source>
        <dbReference type="ARBA" id="ARBA00022692"/>
    </source>
</evidence>
<proteinExistence type="inferred from homology"/>
<comment type="similarity">
    <text evidence="2">Belongs to the bacterial sugar transferase family.</text>
</comment>
<protein>
    <submittedName>
        <fullName evidence="9">Exopolysaccharide biosynthesis polyprenyl glycosylphosphotransferase</fullName>
    </submittedName>
</protein>
<evidence type="ECO:0000313" key="10">
    <source>
        <dbReference type="Proteomes" id="UP000524246"/>
    </source>
</evidence>
<dbReference type="GO" id="GO:0016020">
    <property type="term" value="C:membrane"/>
    <property type="evidence" value="ECO:0007669"/>
    <property type="project" value="UniProtKB-SubCell"/>
</dbReference>
<keyword evidence="3 9" id="KW-0808">Transferase</keyword>
<name>A0A7X9FQG3_9DELT</name>
<feature type="domain" description="Bacterial sugar transferase" evidence="8">
    <location>
        <begin position="112"/>
        <end position="291"/>
    </location>
</feature>
<evidence type="ECO:0000256" key="6">
    <source>
        <dbReference type="ARBA" id="ARBA00023136"/>
    </source>
</evidence>
<dbReference type="Gene3D" id="3.40.50.720">
    <property type="entry name" value="NAD(P)-binding Rossmann-like Domain"/>
    <property type="match status" value="1"/>
</dbReference>
<evidence type="ECO:0000256" key="5">
    <source>
        <dbReference type="ARBA" id="ARBA00022989"/>
    </source>
</evidence>
<dbReference type="InterPro" id="IPR003362">
    <property type="entry name" value="Bact_transf"/>
</dbReference>
<keyword evidence="6 7" id="KW-0472">Membrane</keyword>
<dbReference type="GO" id="GO:0016780">
    <property type="term" value="F:phosphotransferase activity, for other substituted phosphate groups"/>
    <property type="evidence" value="ECO:0007669"/>
    <property type="project" value="TreeGrafter"/>
</dbReference>
<evidence type="ECO:0000313" key="9">
    <source>
        <dbReference type="EMBL" id="NMC62421.1"/>
    </source>
</evidence>
<evidence type="ECO:0000256" key="3">
    <source>
        <dbReference type="ARBA" id="ARBA00022679"/>
    </source>
</evidence>
<reference evidence="9 10" key="1">
    <citation type="journal article" date="2020" name="Biotechnol. Biofuels">
        <title>New insights from the biogas microbiome by comprehensive genome-resolved metagenomics of nearly 1600 species originating from multiple anaerobic digesters.</title>
        <authorList>
            <person name="Campanaro S."/>
            <person name="Treu L."/>
            <person name="Rodriguez-R L.M."/>
            <person name="Kovalovszki A."/>
            <person name="Ziels R.M."/>
            <person name="Maus I."/>
            <person name="Zhu X."/>
            <person name="Kougias P.G."/>
            <person name="Basile A."/>
            <person name="Luo G."/>
            <person name="Schluter A."/>
            <person name="Konstantinidis K.T."/>
            <person name="Angelidaki I."/>
        </authorList>
    </citation>
    <scope>NUCLEOTIDE SEQUENCE [LARGE SCALE GENOMIC DNA]</scope>
    <source>
        <strain evidence="9">AS27yjCOA_65</strain>
    </source>
</reference>
<gene>
    <name evidence="9" type="ORF">GYA55_04565</name>
</gene>
<feature type="non-terminal residue" evidence="9">
    <location>
        <position position="1"/>
    </location>
</feature>
<comment type="caution">
    <text evidence="9">The sequence shown here is derived from an EMBL/GenBank/DDBJ whole genome shotgun (WGS) entry which is preliminary data.</text>
</comment>
<dbReference type="EMBL" id="JAAZON010000190">
    <property type="protein sequence ID" value="NMC62421.1"/>
    <property type="molecule type" value="Genomic_DNA"/>
</dbReference>
<keyword evidence="5 7" id="KW-1133">Transmembrane helix</keyword>
<dbReference type="Pfam" id="PF13727">
    <property type="entry name" value="CoA_binding_3"/>
    <property type="match status" value="1"/>
</dbReference>
<evidence type="ECO:0000259" key="8">
    <source>
        <dbReference type="Pfam" id="PF02397"/>
    </source>
</evidence>
<dbReference type="AlphaFoldDB" id="A0A7X9FQG3"/>
<dbReference type="PANTHER" id="PTHR30576">
    <property type="entry name" value="COLANIC BIOSYNTHESIS UDP-GLUCOSE LIPID CARRIER TRANSFERASE"/>
    <property type="match status" value="1"/>
</dbReference>
<sequence>RRELGIQLIGCLSKDGTEKRGPGNVPIMGSYDDLGEVLRSRELDQVIVALPLEDNHILPNVMKQLRDSTVDVKIIPDVYQFISVGGSIEDFEGLPVISVQESPIEGVNLLLKRCIDIGFSALSLIILFPLMLTIAILIKISSRGPVLYKQERMSIDGSRFCIYKFRTMSKDAEAHGPQWSTTGDSRVTFLGRILRAYSLDELPQLYNVLRGDMSLVGPRPERPVFINEFRKHIPKYMLRHKVPAGMTGWAQINGWRGNTSIDKRVECDLFYIRNWSILFDLKIVLLTLFKGLRNRSA</sequence>
<accession>A0A7X9FQG3</accession>
<feature type="transmembrane region" description="Helical" evidence="7">
    <location>
        <begin position="117"/>
        <end position="138"/>
    </location>
</feature>
<dbReference type="Proteomes" id="UP000524246">
    <property type="component" value="Unassembled WGS sequence"/>
</dbReference>